<reference evidence="6 7" key="1">
    <citation type="submission" date="2015-12" db="EMBL/GenBank/DDBJ databases">
        <authorList>
            <person name="Shamseldin A."/>
            <person name="Moawad H."/>
            <person name="Abd El-Rahim W.M."/>
            <person name="Sadowsky M.J."/>
        </authorList>
    </citation>
    <scope>NUCLEOTIDE SEQUENCE [LARGE SCALE GENOMIC DNA]</scope>
    <source>
        <strain evidence="6 7">JC234</strain>
    </source>
</reference>
<feature type="domain" description="SsuA/THI5-like" evidence="5">
    <location>
        <begin position="43"/>
        <end position="255"/>
    </location>
</feature>
<dbReference type="InterPro" id="IPR006311">
    <property type="entry name" value="TAT_signal"/>
</dbReference>
<accession>A0A1C1YVY5</accession>
<dbReference type="AlphaFoldDB" id="A0A1C1YVY5"/>
<evidence type="ECO:0000256" key="4">
    <source>
        <dbReference type="SAM" id="SignalP"/>
    </source>
</evidence>
<keyword evidence="3 4" id="KW-0732">Signal</keyword>
<proteinExistence type="inferred from homology"/>
<dbReference type="STRING" id="1480615.AWJ14_02295"/>
<comment type="caution">
    <text evidence="6">The sequence shown here is derived from an EMBL/GenBank/DDBJ whole genome shotgun (WGS) entry which is preliminary data.</text>
</comment>
<name>A0A1C1YVY5_9HYPH</name>
<feature type="chain" id="PRO_5008656418" evidence="4">
    <location>
        <begin position="32"/>
        <end position="343"/>
    </location>
</feature>
<dbReference type="PANTHER" id="PTHR30024:SF47">
    <property type="entry name" value="TAURINE-BINDING PERIPLASMIC PROTEIN"/>
    <property type="match status" value="1"/>
</dbReference>
<evidence type="ECO:0000256" key="2">
    <source>
        <dbReference type="ARBA" id="ARBA00010742"/>
    </source>
</evidence>
<feature type="signal peptide" evidence="4">
    <location>
        <begin position="1"/>
        <end position="31"/>
    </location>
</feature>
<evidence type="ECO:0000256" key="1">
    <source>
        <dbReference type="ARBA" id="ARBA00004418"/>
    </source>
</evidence>
<dbReference type="OrthoDB" id="9815602at2"/>
<evidence type="ECO:0000259" key="5">
    <source>
        <dbReference type="Pfam" id="PF09084"/>
    </source>
</evidence>
<dbReference type="RefSeq" id="WP_066177794.1">
    <property type="nucleotide sequence ID" value="NZ_LQZT01000012.1"/>
</dbReference>
<dbReference type="Gene3D" id="3.40.190.10">
    <property type="entry name" value="Periplasmic binding protein-like II"/>
    <property type="match status" value="2"/>
</dbReference>
<dbReference type="Proteomes" id="UP000094795">
    <property type="component" value="Unassembled WGS sequence"/>
</dbReference>
<comment type="subcellular location">
    <subcellularLocation>
        <location evidence="1">Periplasm</location>
    </subcellularLocation>
</comment>
<dbReference type="PROSITE" id="PS51318">
    <property type="entry name" value="TAT"/>
    <property type="match status" value="1"/>
</dbReference>
<dbReference type="EMBL" id="LQZT01000012">
    <property type="protein sequence ID" value="OCW57665.1"/>
    <property type="molecule type" value="Genomic_DNA"/>
</dbReference>
<evidence type="ECO:0000313" key="6">
    <source>
        <dbReference type="EMBL" id="OCW57665.1"/>
    </source>
</evidence>
<dbReference type="SUPFAM" id="SSF53850">
    <property type="entry name" value="Periplasmic binding protein-like II"/>
    <property type="match status" value="1"/>
</dbReference>
<evidence type="ECO:0000256" key="3">
    <source>
        <dbReference type="ARBA" id="ARBA00022729"/>
    </source>
</evidence>
<dbReference type="GO" id="GO:0042597">
    <property type="term" value="C:periplasmic space"/>
    <property type="evidence" value="ECO:0007669"/>
    <property type="project" value="UniProtKB-SubCell"/>
</dbReference>
<dbReference type="GO" id="GO:0042918">
    <property type="term" value="P:alkanesulfonate transmembrane transport"/>
    <property type="evidence" value="ECO:0007669"/>
    <property type="project" value="TreeGrafter"/>
</dbReference>
<dbReference type="PANTHER" id="PTHR30024">
    <property type="entry name" value="ALIPHATIC SULFONATES-BINDING PROTEIN-RELATED"/>
    <property type="match status" value="1"/>
</dbReference>
<organism evidence="6 7">
    <name type="scientific">Hoeflea olei</name>
    <dbReference type="NCBI Taxonomy" id="1480615"/>
    <lineage>
        <taxon>Bacteria</taxon>
        <taxon>Pseudomonadati</taxon>
        <taxon>Pseudomonadota</taxon>
        <taxon>Alphaproteobacteria</taxon>
        <taxon>Hyphomicrobiales</taxon>
        <taxon>Rhizobiaceae</taxon>
        <taxon>Hoeflea</taxon>
    </lineage>
</organism>
<evidence type="ECO:0000313" key="7">
    <source>
        <dbReference type="Proteomes" id="UP000094795"/>
    </source>
</evidence>
<protein>
    <submittedName>
        <fullName evidence="6">ABC transporter substrate-binding protein</fullName>
    </submittedName>
</protein>
<gene>
    <name evidence="6" type="ORF">AWJ14_02295</name>
</gene>
<sequence length="343" mass="36232">MISTTRRTALSLAAAAALSLAAMPFVTAAQAADSIKIGILSLTSHSPSIIAEGKGYFDEQDLDVEFVMFQAAQPMAVAIASGDIDFGMTAISGGLISLAEKGAIRVIGGALQETPEIEGQKILVSQKAHDAGVTSPDKLAGHSFGVTTAGSSFHYMAHKIADKAGFDRSELKITPMQKVPAVIAALKSGQIDSWSIVPNIAGALTKGPEVVEIGKISDYIENYQVTTVFTSTKHATEDRDLVTRFLAGLSKGIDDYNAAFVDKTMGEDQVAEIIGMVHEYVYADQPLDKAGPRIAAGAMRINAGAKLNLASVEDQLAWFQSEKLAPEGVTMADLVDSSYVETY</sequence>
<keyword evidence="7" id="KW-1185">Reference proteome</keyword>
<dbReference type="InterPro" id="IPR015168">
    <property type="entry name" value="SsuA/THI5"/>
</dbReference>
<comment type="similarity">
    <text evidence="2">Belongs to the bacterial solute-binding protein SsuA/TauA family.</text>
</comment>
<dbReference type="Pfam" id="PF09084">
    <property type="entry name" value="NMT1"/>
    <property type="match status" value="1"/>
</dbReference>